<dbReference type="EMBL" id="RKQG01000003">
    <property type="protein sequence ID" value="RPE27603.1"/>
    <property type="molecule type" value="Genomic_DNA"/>
</dbReference>
<dbReference type="AlphaFoldDB" id="A0A3N4R226"/>
<evidence type="ECO:0000256" key="1">
    <source>
        <dbReference type="SAM" id="MobiDB-lite"/>
    </source>
</evidence>
<accession>A0A3N4R226</accession>
<dbReference type="Proteomes" id="UP000266906">
    <property type="component" value="Unassembled WGS sequence"/>
</dbReference>
<comment type="caution">
    <text evidence="2">The sequence shown here is derived from an EMBL/GenBank/DDBJ whole genome shotgun (WGS) entry which is preliminary data.</text>
</comment>
<feature type="region of interest" description="Disordered" evidence="1">
    <location>
        <begin position="17"/>
        <end position="36"/>
    </location>
</feature>
<proteinExistence type="predicted"/>
<organism evidence="2 3">
    <name type="scientific">Kitasatospora cineracea</name>
    <dbReference type="NCBI Taxonomy" id="88074"/>
    <lineage>
        <taxon>Bacteria</taxon>
        <taxon>Bacillati</taxon>
        <taxon>Actinomycetota</taxon>
        <taxon>Actinomycetes</taxon>
        <taxon>Kitasatosporales</taxon>
        <taxon>Streptomycetaceae</taxon>
        <taxon>Kitasatospora</taxon>
    </lineage>
</organism>
<feature type="compositionally biased region" description="Low complexity" evidence="1">
    <location>
        <begin position="55"/>
        <end position="67"/>
    </location>
</feature>
<protein>
    <submittedName>
        <fullName evidence="2">Uncharacterized protein</fullName>
    </submittedName>
</protein>
<sequence length="91" mass="9427">MDTQNGRTVEQTELLAAELRPADAGRTDFHAGPRTDLGFAEPVAGVEAGVESSLGTGLESGLESGLEAAVGPDGAEDPAWDYEDVILRSVN</sequence>
<feature type="region of interest" description="Disordered" evidence="1">
    <location>
        <begin position="55"/>
        <end position="78"/>
    </location>
</feature>
<reference evidence="2 3" key="1">
    <citation type="submission" date="2018-11" db="EMBL/GenBank/DDBJ databases">
        <title>Sequencing the genomes of 1000 actinobacteria strains.</title>
        <authorList>
            <person name="Klenk H.-P."/>
        </authorList>
    </citation>
    <scope>NUCLEOTIDE SEQUENCE [LARGE SCALE GENOMIC DNA]</scope>
    <source>
        <strain evidence="2 3">DSM 44781</strain>
    </source>
</reference>
<evidence type="ECO:0000313" key="3">
    <source>
        <dbReference type="Proteomes" id="UP000266906"/>
    </source>
</evidence>
<feature type="compositionally biased region" description="Basic and acidic residues" evidence="1">
    <location>
        <begin position="20"/>
        <end position="33"/>
    </location>
</feature>
<keyword evidence="3" id="KW-1185">Reference proteome</keyword>
<gene>
    <name evidence="2" type="ORF">EDD38_6887</name>
</gene>
<evidence type="ECO:0000313" key="2">
    <source>
        <dbReference type="EMBL" id="RPE27603.1"/>
    </source>
</evidence>
<name>A0A3N4R226_9ACTN</name>
<dbReference type="RefSeq" id="WP_123821156.1">
    <property type="nucleotide sequence ID" value="NZ_RKQG01000003.1"/>
</dbReference>